<dbReference type="AlphaFoldDB" id="A0A132NAU5"/>
<dbReference type="OrthoDB" id="9812123at2"/>
<dbReference type="InterPro" id="IPR015793">
    <property type="entry name" value="Pyrv_Knase_brl"/>
</dbReference>
<evidence type="ECO:0000256" key="12">
    <source>
        <dbReference type="ARBA" id="ARBA00022840"/>
    </source>
</evidence>
<dbReference type="EC" id="2.7.1.40" evidence="6 17"/>
<evidence type="ECO:0000259" key="19">
    <source>
        <dbReference type="Pfam" id="PF00224"/>
    </source>
</evidence>
<dbReference type="Pfam" id="PF00224">
    <property type="entry name" value="PK"/>
    <property type="match status" value="1"/>
</dbReference>
<comment type="similarity">
    <text evidence="5 18">Belongs to the pyruvate kinase family.</text>
</comment>
<evidence type="ECO:0000256" key="13">
    <source>
        <dbReference type="ARBA" id="ARBA00022842"/>
    </source>
</evidence>
<evidence type="ECO:0000256" key="5">
    <source>
        <dbReference type="ARBA" id="ARBA00008663"/>
    </source>
</evidence>
<keyword evidence="11 18" id="KW-0418">Kinase</keyword>
<comment type="catalytic activity">
    <reaction evidence="18">
        <text>pyruvate + ATP = phosphoenolpyruvate + ADP + H(+)</text>
        <dbReference type="Rhea" id="RHEA:18157"/>
        <dbReference type="ChEBI" id="CHEBI:15361"/>
        <dbReference type="ChEBI" id="CHEBI:15378"/>
        <dbReference type="ChEBI" id="CHEBI:30616"/>
        <dbReference type="ChEBI" id="CHEBI:58702"/>
        <dbReference type="ChEBI" id="CHEBI:456216"/>
        <dbReference type="EC" id="2.7.1.40"/>
    </reaction>
</comment>
<dbReference type="EMBL" id="JXBB01000063">
    <property type="protein sequence ID" value="OAR03325.1"/>
    <property type="molecule type" value="Genomic_DNA"/>
</dbReference>
<keyword evidence="16 22" id="KW-0670">Pyruvate</keyword>
<dbReference type="InterPro" id="IPR040442">
    <property type="entry name" value="Pyrv_kinase-like_dom_sf"/>
</dbReference>
<dbReference type="NCBIfam" id="TIGR01064">
    <property type="entry name" value="pyruv_kin"/>
    <property type="match status" value="1"/>
</dbReference>
<keyword evidence="9" id="KW-0479">Metal-binding</keyword>
<dbReference type="Gene3D" id="3.20.20.60">
    <property type="entry name" value="Phosphoenolpyruvate-binding domains"/>
    <property type="match status" value="1"/>
</dbReference>
<dbReference type="InterPro" id="IPR018209">
    <property type="entry name" value="Pyrv_Knase_AS"/>
</dbReference>
<dbReference type="InterPro" id="IPR015795">
    <property type="entry name" value="Pyrv_Knase_C"/>
</dbReference>
<reference evidence="22 23" key="1">
    <citation type="submission" date="2015-09" db="EMBL/GenBank/DDBJ databases">
        <title>Draft genome sequence of Hydrogenibacillus schlegelii DSM 2000.</title>
        <authorList>
            <person name="Hemp J."/>
        </authorList>
    </citation>
    <scope>NUCLEOTIDE SEQUENCE [LARGE SCALE GENOMIC DNA]</scope>
    <source>
        <strain evidence="22 23">MA 48</strain>
    </source>
</reference>
<comment type="pathway">
    <text evidence="3 18">Carbohydrate degradation; glycolysis; pyruvate from D-glyceraldehyde 3-phosphate: step 5/5.</text>
</comment>
<dbReference type="SUPFAM" id="SSF52009">
    <property type="entry name" value="Phosphohistidine domain"/>
    <property type="match status" value="1"/>
</dbReference>
<comment type="cofactor">
    <cofactor evidence="1">
        <name>Mg(2+)</name>
        <dbReference type="ChEBI" id="CHEBI:18420"/>
    </cofactor>
</comment>
<evidence type="ECO:0000259" key="21">
    <source>
        <dbReference type="Pfam" id="PF02887"/>
    </source>
</evidence>
<evidence type="ECO:0000256" key="16">
    <source>
        <dbReference type="ARBA" id="ARBA00023317"/>
    </source>
</evidence>
<evidence type="ECO:0000256" key="7">
    <source>
        <dbReference type="ARBA" id="ARBA00018587"/>
    </source>
</evidence>
<evidence type="ECO:0000256" key="8">
    <source>
        <dbReference type="ARBA" id="ARBA00022679"/>
    </source>
</evidence>
<dbReference type="GO" id="GO:0016301">
    <property type="term" value="F:kinase activity"/>
    <property type="evidence" value="ECO:0007669"/>
    <property type="project" value="UniProtKB-KW"/>
</dbReference>
<dbReference type="InterPro" id="IPR001697">
    <property type="entry name" value="Pyr_Knase"/>
</dbReference>
<name>A0A132NAU5_HYDSH</name>
<dbReference type="GO" id="GO:0004743">
    <property type="term" value="F:pyruvate kinase activity"/>
    <property type="evidence" value="ECO:0007669"/>
    <property type="project" value="UniProtKB-UniRule"/>
</dbReference>
<keyword evidence="10" id="KW-0547">Nucleotide-binding</keyword>
<dbReference type="InterPro" id="IPR015813">
    <property type="entry name" value="Pyrv/PenolPyrv_kinase-like_dom"/>
</dbReference>
<evidence type="ECO:0000256" key="14">
    <source>
        <dbReference type="ARBA" id="ARBA00022958"/>
    </source>
</evidence>
<dbReference type="InterPro" id="IPR008279">
    <property type="entry name" value="PEP-util_enz_mobile_dom"/>
</dbReference>
<dbReference type="NCBIfam" id="NF004491">
    <property type="entry name" value="PRK05826.1"/>
    <property type="match status" value="1"/>
</dbReference>
<keyword evidence="15 18" id="KW-0324">Glycolysis</keyword>
<keyword evidence="12" id="KW-0067">ATP-binding</keyword>
<evidence type="ECO:0000313" key="22">
    <source>
        <dbReference type="EMBL" id="OAR03325.1"/>
    </source>
</evidence>
<dbReference type="RefSeq" id="WP_066203507.1">
    <property type="nucleotide sequence ID" value="NZ_CBCSAS010000006.1"/>
</dbReference>
<feature type="domain" description="Pyruvate kinase barrel" evidence="19">
    <location>
        <begin position="1"/>
        <end position="322"/>
    </location>
</feature>
<evidence type="ECO:0000256" key="4">
    <source>
        <dbReference type="ARBA" id="ARBA00006237"/>
    </source>
</evidence>
<dbReference type="Gene3D" id="3.40.1380.20">
    <property type="entry name" value="Pyruvate kinase, C-terminal domain"/>
    <property type="match status" value="1"/>
</dbReference>
<dbReference type="NCBIfam" id="NF004978">
    <property type="entry name" value="PRK06354.1"/>
    <property type="match status" value="1"/>
</dbReference>
<evidence type="ECO:0000256" key="10">
    <source>
        <dbReference type="ARBA" id="ARBA00022741"/>
    </source>
</evidence>
<dbReference type="InterPro" id="IPR011037">
    <property type="entry name" value="Pyrv_Knase-like_insert_dom_sf"/>
</dbReference>
<evidence type="ECO:0000313" key="23">
    <source>
        <dbReference type="Proteomes" id="UP000243024"/>
    </source>
</evidence>
<dbReference type="FunFam" id="2.40.33.10:FF:000001">
    <property type="entry name" value="Pyruvate kinase"/>
    <property type="match status" value="1"/>
</dbReference>
<dbReference type="GO" id="GO:0005524">
    <property type="term" value="F:ATP binding"/>
    <property type="evidence" value="ECO:0007669"/>
    <property type="project" value="UniProtKB-KW"/>
</dbReference>
<evidence type="ECO:0000256" key="9">
    <source>
        <dbReference type="ARBA" id="ARBA00022723"/>
    </source>
</evidence>
<dbReference type="Proteomes" id="UP000243024">
    <property type="component" value="Unassembled WGS sequence"/>
</dbReference>
<accession>A0A132NAU5</accession>
<keyword evidence="13 18" id="KW-0460">Magnesium</keyword>
<dbReference type="InterPro" id="IPR036637">
    <property type="entry name" value="Phosphohistidine_dom_sf"/>
</dbReference>
<comment type="caution">
    <text evidence="22">The sequence shown here is derived from an EMBL/GenBank/DDBJ whole genome shotgun (WGS) entry which is preliminary data.</text>
</comment>
<keyword evidence="23" id="KW-1185">Reference proteome</keyword>
<dbReference type="Pfam" id="PF02887">
    <property type="entry name" value="PK_C"/>
    <property type="match status" value="1"/>
</dbReference>
<dbReference type="PROSITE" id="PS00110">
    <property type="entry name" value="PYRUVATE_KINASE"/>
    <property type="match status" value="1"/>
</dbReference>
<evidence type="ECO:0000256" key="15">
    <source>
        <dbReference type="ARBA" id="ARBA00023152"/>
    </source>
</evidence>
<dbReference type="PRINTS" id="PR01050">
    <property type="entry name" value="PYRUVTKNASE"/>
</dbReference>
<dbReference type="Gene3D" id="2.40.33.10">
    <property type="entry name" value="PK beta-barrel domain-like"/>
    <property type="match status" value="1"/>
</dbReference>
<keyword evidence="14" id="KW-0630">Potassium</keyword>
<feature type="domain" description="Pyruvate kinase C-terminal" evidence="21">
    <location>
        <begin position="353"/>
        <end position="465"/>
    </location>
</feature>
<evidence type="ECO:0000256" key="1">
    <source>
        <dbReference type="ARBA" id="ARBA00001946"/>
    </source>
</evidence>
<comment type="similarity">
    <text evidence="4">In the C-terminal section; belongs to the PEP-utilizing enzyme family.</text>
</comment>
<dbReference type="SUPFAM" id="SSF52935">
    <property type="entry name" value="PK C-terminal domain-like"/>
    <property type="match status" value="1"/>
</dbReference>
<dbReference type="SUPFAM" id="SSF51621">
    <property type="entry name" value="Phosphoenolpyruvate/pyruvate domain"/>
    <property type="match status" value="1"/>
</dbReference>
<keyword evidence="8 18" id="KW-0808">Transferase</keyword>
<dbReference type="FunFam" id="3.20.20.60:FF:000025">
    <property type="entry name" value="Pyruvate kinase"/>
    <property type="match status" value="1"/>
</dbReference>
<protein>
    <recommendedName>
        <fullName evidence="7 17">Pyruvate kinase</fullName>
        <ecNumber evidence="6 17">2.7.1.40</ecNumber>
    </recommendedName>
</protein>
<comment type="cofactor">
    <cofactor evidence="2">
        <name>K(+)</name>
        <dbReference type="ChEBI" id="CHEBI:29103"/>
    </cofactor>
</comment>
<proteinExistence type="inferred from homology"/>
<dbReference type="Pfam" id="PF00391">
    <property type="entry name" value="PEP-utilizers"/>
    <property type="match status" value="1"/>
</dbReference>
<dbReference type="UniPathway" id="UPA00109">
    <property type="reaction ID" value="UER00188"/>
</dbReference>
<evidence type="ECO:0000256" key="18">
    <source>
        <dbReference type="RuleBase" id="RU000504"/>
    </source>
</evidence>
<dbReference type="PANTHER" id="PTHR11817">
    <property type="entry name" value="PYRUVATE KINASE"/>
    <property type="match status" value="1"/>
</dbReference>
<dbReference type="Gene3D" id="3.50.30.10">
    <property type="entry name" value="Phosphohistidine domain"/>
    <property type="match status" value="1"/>
</dbReference>
<sequence>MRKTKIVCTIGPASESPDIAFRLLQAGCDVVRFNFSHGNHAEHARRVAVVREAARRLGREVAFLLDTKGPEVRTGEVEGGAVRLEEGARFVLTPRPRVGDAGGVSVSYPHLARDVRPGQTILIDDGLIALVVEAIDGDDVVCRVQNGGVLKNRKGINVPGVRLNLPAVDAQDEADIRFAIEHAFDFIAASFVRTADDVHAVRRVLEEAGARLSIIAKIENAEGVENAEAILAASDGLMIARGDLGVEIPPEDVPHVQKRLIALANRAGKPVITATQMLDSMQERPRPTRAEASDVANAILDGTDAVMLSGETAAGRYPVEAVETMVKIAVRAERELAGRPIGALGPEPSTTDVIGRAAREAAERLGAAAIIAPTESGFTARMIAKYRPVQPIVAVTPHRSVLRKLRLVWGVYPLLGASLQNTDEMMKDAIARALDAGYVRRGELVVLTAGVPLGESGTTNLMKIHVIGDILARGQGIGGGVTTGRAYVIGRGGAPKRPFADGDILVTVETDETLVPLMARAGAIVTEVGGLTSHAAIVGLELGRPVVVGAEGVTESVADGSIITVDARHGHVYLGRANVL</sequence>
<dbReference type="STRING" id="1484.SA87_04000"/>
<feature type="domain" description="PEP-utilising enzyme mobile" evidence="20">
    <location>
        <begin position="500"/>
        <end position="570"/>
    </location>
</feature>
<evidence type="ECO:0000256" key="3">
    <source>
        <dbReference type="ARBA" id="ARBA00004997"/>
    </source>
</evidence>
<evidence type="ECO:0000256" key="6">
    <source>
        <dbReference type="ARBA" id="ARBA00012142"/>
    </source>
</evidence>
<evidence type="ECO:0000256" key="17">
    <source>
        <dbReference type="NCBIfam" id="TIGR01064"/>
    </source>
</evidence>
<dbReference type="GO" id="GO:0000287">
    <property type="term" value="F:magnesium ion binding"/>
    <property type="evidence" value="ECO:0007669"/>
    <property type="project" value="UniProtKB-UniRule"/>
</dbReference>
<evidence type="ECO:0000256" key="2">
    <source>
        <dbReference type="ARBA" id="ARBA00001958"/>
    </source>
</evidence>
<dbReference type="SUPFAM" id="SSF50800">
    <property type="entry name" value="PK beta-barrel domain-like"/>
    <property type="match status" value="1"/>
</dbReference>
<organism evidence="22 23">
    <name type="scientific">Hydrogenibacillus schlegelii</name>
    <name type="common">Bacillus schlegelii</name>
    <dbReference type="NCBI Taxonomy" id="1484"/>
    <lineage>
        <taxon>Bacteria</taxon>
        <taxon>Bacillati</taxon>
        <taxon>Bacillota</taxon>
        <taxon>Bacilli</taxon>
        <taxon>Bacillales</taxon>
        <taxon>Bacillales Family X. Incertae Sedis</taxon>
        <taxon>Hydrogenibacillus</taxon>
    </lineage>
</organism>
<dbReference type="InterPro" id="IPR036918">
    <property type="entry name" value="Pyrv_Knase_C_sf"/>
</dbReference>
<dbReference type="InterPro" id="IPR015806">
    <property type="entry name" value="Pyrv_Knase_insert_dom_sf"/>
</dbReference>
<evidence type="ECO:0000259" key="20">
    <source>
        <dbReference type="Pfam" id="PF00391"/>
    </source>
</evidence>
<evidence type="ECO:0000256" key="11">
    <source>
        <dbReference type="ARBA" id="ARBA00022777"/>
    </source>
</evidence>
<gene>
    <name evidence="22" type="ORF">SA87_04000</name>
</gene>
<dbReference type="GO" id="GO:0030955">
    <property type="term" value="F:potassium ion binding"/>
    <property type="evidence" value="ECO:0007669"/>
    <property type="project" value="UniProtKB-UniRule"/>
</dbReference>